<feature type="binding site" evidence="6">
    <location>
        <position position="216"/>
    </location>
    <ligand>
        <name>NAD(+)</name>
        <dbReference type="ChEBI" id="CHEBI:57540"/>
    </ligand>
</feature>
<evidence type="ECO:0000256" key="5">
    <source>
        <dbReference type="PIRSR" id="PIRSR000185-1"/>
    </source>
</evidence>
<dbReference type="EMBL" id="CP036262">
    <property type="protein sequence ID" value="QDS94978.1"/>
    <property type="molecule type" value="Genomic_DNA"/>
</dbReference>
<dbReference type="PANTHER" id="PTHR11606:SF24">
    <property type="entry name" value="NAD-SPECIFIC GLUTAMATE DEHYDROGENASE"/>
    <property type="match status" value="1"/>
</dbReference>
<reference evidence="10 11" key="1">
    <citation type="submission" date="2019-02" db="EMBL/GenBank/DDBJ databases">
        <title>Deep-cultivation of Planctomycetes and their phenomic and genomic characterization uncovers novel biology.</title>
        <authorList>
            <person name="Wiegand S."/>
            <person name="Jogler M."/>
            <person name="Boedeker C."/>
            <person name="Pinto D."/>
            <person name="Vollmers J."/>
            <person name="Rivas-Marin E."/>
            <person name="Kohn T."/>
            <person name="Peeters S.H."/>
            <person name="Heuer A."/>
            <person name="Rast P."/>
            <person name="Oberbeckmann S."/>
            <person name="Bunk B."/>
            <person name="Jeske O."/>
            <person name="Meyerdierks A."/>
            <person name="Storesund J.E."/>
            <person name="Kallscheuer N."/>
            <person name="Luecker S."/>
            <person name="Lage O.M."/>
            <person name="Pohl T."/>
            <person name="Merkel B.J."/>
            <person name="Hornburger P."/>
            <person name="Mueller R.-W."/>
            <person name="Bruemmer F."/>
            <person name="Labrenz M."/>
            <person name="Spormann A.M."/>
            <person name="Op den Camp H."/>
            <person name="Overmann J."/>
            <person name="Amann R."/>
            <person name="Jetten M.S.M."/>
            <person name="Mascher T."/>
            <person name="Medema M.H."/>
            <person name="Devos D.P."/>
            <person name="Kaster A.-K."/>
            <person name="Ovreas L."/>
            <person name="Rohde M."/>
            <person name="Galperin M.Y."/>
            <person name="Jogler C."/>
        </authorList>
    </citation>
    <scope>NUCLEOTIDE SEQUENCE [LARGE SCALE GENOMIC DNA]</scope>
    <source>
        <strain evidence="10 11">FF011L</strain>
    </source>
</reference>
<accession>A0A517MJD7</accession>
<organism evidence="10 11">
    <name type="scientific">Roseimaritima multifibrata</name>
    <dbReference type="NCBI Taxonomy" id="1930274"/>
    <lineage>
        <taxon>Bacteria</taxon>
        <taxon>Pseudomonadati</taxon>
        <taxon>Planctomycetota</taxon>
        <taxon>Planctomycetia</taxon>
        <taxon>Pirellulales</taxon>
        <taxon>Pirellulaceae</taxon>
        <taxon>Roseimaritima</taxon>
    </lineage>
</organism>
<feature type="binding site" evidence="6">
    <location>
        <position position="90"/>
    </location>
    <ligand>
        <name>substrate</name>
    </ligand>
</feature>
<dbReference type="InterPro" id="IPR006095">
    <property type="entry name" value="Glu/Leu/Phe/Val/Trp_DH"/>
</dbReference>
<keyword evidence="3 6" id="KW-0520">NAD</keyword>
<proteinExistence type="inferred from homology"/>
<dbReference type="PANTHER" id="PTHR11606">
    <property type="entry name" value="GLUTAMATE DEHYDROGENASE"/>
    <property type="match status" value="1"/>
</dbReference>
<evidence type="ECO:0000259" key="9">
    <source>
        <dbReference type="SMART" id="SM00839"/>
    </source>
</evidence>
<dbReference type="SUPFAM" id="SSF51735">
    <property type="entry name" value="NAD(P)-binding Rossmann-fold domains"/>
    <property type="match status" value="1"/>
</dbReference>
<dbReference type="InterPro" id="IPR014362">
    <property type="entry name" value="Glu_DH"/>
</dbReference>
<dbReference type="Pfam" id="PF02812">
    <property type="entry name" value="ELFV_dehydrog_N"/>
    <property type="match status" value="1"/>
</dbReference>
<dbReference type="SMART" id="SM00839">
    <property type="entry name" value="ELFV_dehydrog"/>
    <property type="match status" value="1"/>
</dbReference>
<feature type="binding site" evidence="6">
    <location>
        <position position="185"/>
    </location>
    <ligand>
        <name>NAD(+)</name>
        <dbReference type="ChEBI" id="CHEBI:57540"/>
    </ligand>
</feature>
<dbReference type="AlphaFoldDB" id="A0A517MJD7"/>
<name>A0A517MJD7_9BACT</name>
<feature type="binding site" evidence="6">
    <location>
        <position position="66"/>
    </location>
    <ligand>
        <name>substrate</name>
    </ligand>
</feature>
<evidence type="ECO:0000256" key="4">
    <source>
        <dbReference type="PIRNR" id="PIRNR000185"/>
    </source>
</evidence>
<sequence length="414" mass="46024">MKAFEAVQYYFDQAAERLELEPAMRDMLLMANREVTVQVTIERDNGEPAAFVGYRVQHNNSRGPMKGGLRYHHEVNLDEVRSLASLMTWKTAVVNLPYGGAKGGIEVDPRTLSMREKEALTRAFVDKIQDIVGPDSDIPAPDMGTDYRVMSWFRNQWEKYHGFNPAVITGKPVEEYGAKGREEATGRGVGILTVKLIGRLGRKASDTRVAIQGFGNVGSHAAKFLHEAQFPIIAVSDVTGTYYNSEGLNIPDLLRHTMDHPHGQLDGYAHCEKLRAGALLELEDTDVLIPAAIGGVITAENVDRITAPIIIEGSNGPIFPLADKQLSDRGVTILPDILANAGGVTVSYFEWVQNRQHYRWSLDRVRRELELTLVEAFEKVWEISQQQKVSLRTAAFMIAIKRVRRATELSGGPS</sequence>
<dbReference type="Pfam" id="PF00208">
    <property type="entry name" value="ELFV_dehydrog"/>
    <property type="match status" value="1"/>
</dbReference>
<dbReference type="InterPro" id="IPR046346">
    <property type="entry name" value="Aminoacid_DH-like_N_sf"/>
</dbReference>
<dbReference type="PRINTS" id="PR00082">
    <property type="entry name" value="GLFDHDRGNASE"/>
</dbReference>
<dbReference type="GO" id="GO:0006538">
    <property type="term" value="P:L-glutamate catabolic process"/>
    <property type="evidence" value="ECO:0007669"/>
    <property type="project" value="TreeGrafter"/>
</dbReference>
<dbReference type="RefSeq" id="WP_145352902.1">
    <property type="nucleotide sequence ID" value="NZ_CP036262.1"/>
</dbReference>
<evidence type="ECO:0000256" key="7">
    <source>
        <dbReference type="PIRSR" id="PIRSR000185-3"/>
    </source>
</evidence>
<feature type="site" description="Important for catalysis" evidence="7">
    <location>
        <position position="142"/>
    </location>
</feature>
<feature type="domain" description="Glutamate/phenylalanine/leucine/valine/L-tryptophan dehydrogenase C-terminal" evidence="9">
    <location>
        <begin position="178"/>
        <end position="411"/>
    </location>
</feature>
<gene>
    <name evidence="10" type="primary">gdhA_2</name>
    <name evidence="10" type="ORF">FF011L_37620</name>
</gene>
<dbReference type="Gene3D" id="3.40.50.10860">
    <property type="entry name" value="Leucine Dehydrogenase, chain A, domain 1"/>
    <property type="match status" value="1"/>
</dbReference>
<evidence type="ECO:0000313" key="11">
    <source>
        <dbReference type="Proteomes" id="UP000320672"/>
    </source>
</evidence>
<evidence type="ECO:0000313" key="10">
    <source>
        <dbReference type="EMBL" id="QDS94978.1"/>
    </source>
</evidence>
<evidence type="ECO:0000256" key="2">
    <source>
        <dbReference type="ARBA" id="ARBA00023002"/>
    </source>
</evidence>
<dbReference type="KEGG" id="rml:FF011L_37620"/>
<dbReference type="FunFam" id="3.40.50.10860:FF:000003">
    <property type="entry name" value="Glutamate dehydrogenase"/>
    <property type="match status" value="1"/>
</dbReference>
<dbReference type="PROSITE" id="PS00074">
    <property type="entry name" value="GLFV_DEHYDROGENASE"/>
    <property type="match status" value="1"/>
</dbReference>
<dbReference type="InterPro" id="IPR036291">
    <property type="entry name" value="NAD(P)-bd_dom_sf"/>
</dbReference>
<feature type="binding site" evidence="6">
    <location>
        <position position="347"/>
    </location>
    <ligand>
        <name>substrate</name>
    </ligand>
</feature>
<dbReference type="SUPFAM" id="SSF53223">
    <property type="entry name" value="Aminoacid dehydrogenase-like, N-terminal domain"/>
    <property type="match status" value="1"/>
</dbReference>
<keyword evidence="2 4" id="KW-0560">Oxidoreductase</keyword>
<dbReference type="GO" id="GO:0000166">
    <property type="term" value="F:nucleotide binding"/>
    <property type="evidence" value="ECO:0007669"/>
    <property type="project" value="UniProtKB-KW"/>
</dbReference>
<comment type="similarity">
    <text evidence="1 4 8">Belongs to the Glu/Leu/Phe/Val dehydrogenases family.</text>
</comment>
<dbReference type="InterPro" id="IPR033922">
    <property type="entry name" value="NAD_bind_Glu_DH"/>
</dbReference>
<protein>
    <recommendedName>
        <fullName evidence="4">Glutamate dehydrogenase</fullName>
    </recommendedName>
</protein>
<dbReference type="GO" id="GO:0004352">
    <property type="term" value="F:glutamate dehydrogenase (NAD+) activity"/>
    <property type="evidence" value="ECO:0007669"/>
    <property type="project" value="TreeGrafter"/>
</dbReference>
<dbReference type="OrthoDB" id="9803297at2"/>
<keyword evidence="11" id="KW-1185">Reference proteome</keyword>
<dbReference type="InterPro" id="IPR006096">
    <property type="entry name" value="Glu/Leu/Phe/Val/Trp_DH_C"/>
</dbReference>
<dbReference type="Proteomes" id="UP000320672">
    <property type="component" value="Chromosome"/>
</dbReference>
<dbReference type="PIRSF" id="PIRSF000185">
    <property type="entry name" value="Glu_DH"/>
    <property type="match status" value="1"/>
</dbReference>
<dbReference type="CDD" id="cd01076">
    <property type="entry name" value="NAD_bind_1_Glu_DH"/>
    <property type="match status" value="1"/>
</dbReference>
<dbReference type="InterPro" id="IPR006097">
    <property type="entry name" value="Glu/Leu/Phe/Val/Trp_DH_dimer"/>
</dbReference>
<evidence type="ECO:0000256" key="8">
    <source>
        <dbReference type="RuleBase" id="RU004417"/>
    </source>
</evidence>
<dbReference type="Gene3D" id="3.40.50.720">
    <property type="entry name" value="NAD(P)-binding Rossmann-like Domain"/>
    <property type="match status" value="1"/>
</dbReference>
<evidence type="ECO:0000256" key="1">
    <source>
        <dbReference type="ARBA" id="ARBA00006382"/>
    </source>
</evidence>
<dbReference type="InterPro" id="IPR033524">
    <property type="entry name" value="Glu/Leu/Phe/Val_DH_AS"/>
</dbReference>
<feature type="active site" description="Proton donor" evidence="5">
    <location>
        <position position="102"/>
    </location>
</feature>
<evidence type="ECO:0000256" key="3">
    <source>
        <dbReference type="ARBA" id="ARBA00023027"/>
    </source>
</evidence>
<keyword evidence="6" id="KW-0547">Nucleotide-binding</keyword>
<evidence type="ECO:0000256" key="6">
    <source>
        <dbReference type="PIRSR" id="PIRSR000185-2"/>
    </source>
</evidence>